<comment type="caution">
    <text evidence="8">The sequence shown here is derived from an EMBL/GenBank/DDBJ whole genome shotgun (WGS) entry which is preliminary data.</text>
</comment>
<comment type="subcellular location">
    <subcellularLocation>
        <location evidence="1 6">Secreted</location>
        <location evidence="1 6">Cell wall</location>
    </subcellularLocation>
</comment>
<gene>
    <name evidence="8" type="ORF">EV702DRAFT_1109150</name>
</gene>
<evidence type="ECO:0000256" key="5">
    <source>
        <dbReference type="ARBA" id="ARBA00023157"/>
    </source>
</evidence>
<evidence type="ECO:0000256" key="6">
    <source>
        <dbReference type="RuleBase" id="RU365009"/>
    </source>
</evidence>
<keyword evidence="6" id="KW-0732">Signal</keyword>
<dbReference type="SMART" id="SM00075">
    <property type="entry name" value="HYDRO"/>
    <property type="match status" value="1"/>
</dbReference>
<feature type="compositionally biased region" description="Polar residues" evidence="7">
    <location>
        <begin position="47"/>
        <end position="59"/>
    </location>
</feature>
<evidence type="ECO:0000313" key="9">
    <source>
        <dbReference type="Proteomes" id="UP000714275"/>
    </source>
</evidence>
<dbReference type="EMBL" id="JABBWD010000026">
    <property type="protein sequence ID" value="KAG1776524.1"/>
    <property type="molecule type" value="Genomic_DNA"/>
</dbReference>
<feature type="chain" id="PRO_5040528942" description="Hydrophobin" evidence="6">
    <location>
        <begin position="19"/>
        <end position="137"/>
    </location>
</feature>
<evidence type="ECO:0000256" key="3">
    <source>
        <dbReference type="ARBA" id="ARBA00022512"/>
    </source>
</evidence>
<evidence type="ECO:0000313" key="8">
    <source>
        <dbReference type="EMBL" id="KAG1776524.1"/>
    </source>
</evidence>
<name>A0A9P6ZTL1_9AGAM</name>
<feature type="region of interest" description="Disordered" evidence="7">
    <location>
        <begin position="27"/>
        <end position="59"/>
    </location>
</feature>
<keyword evidence="9" id="KW-1185">Reference proteome</keyword>
<evidence type="ECO:0000256" key="4">
    <source>
        <dbReference type="ARBA" id="ARBA00022525"/>
    </source>
</evidence>
<evidence type="ECO:0000256" key="1">
    <source>
        <dbReference type="ARBA" id="ARBA00004191"/>
    </source>
</evidence>
<keyword evidence="4 6" id="KW-0964">Secreted</keyword>
<dbReference type="AlphaFoldDB" id="A0A9P6ZTL1"/>
<evidence type="ECO:0000256" key="2">
    <source>
        <dbReference type="ARBA" id="ARBA00010446"/>
    </source>
</evidence>
<dbReference type="InterPro" id="IPR001338">
    <property type="entry name" value="Class_I_Hydrophobin"/>
</dbReference>
<accession>A0A9P6ZTL1</accession>
<dbReference type="GO" id="GO:0005199">
    <property type="term" value="F:structural constituent of cell wall"/>
    <property type="evidence" value="ECO:0007669"/>
    <property type="project" value="InterPro"/>
</dbReference>
<reference evidence="8" key="1">
    <citation type="journal article" date="2020" name="New Phytol.">
        <title>Comparative genomics reveals dynamic genome evolution in host specialist ectomycorrhizal fungi.</title>
        <authorList>
            <person name="Lofgren L.A."/>
            <person name="Nguyen N.H."/>
            <person name="Vilgalys R."/>
            <person name="Ruytinx J."/>
            <person name="Liao H.L."/>
            <person name="Branco S."/>
            <person name="Kuo A."/>
            <person name="LaButti K."/>
            <person name="Lipzen A."/>
            <person name="Andreopoulos W."/>
            <person name="Pangilinan J."/>
            <person name="Riley R."/>
            <person name="Hundley H."/>
            <person name="Na H."/>
            <person name="Barry K."/>
            <person name="Grigoriev I.V."/>
            <person name="Stajich J.E."/>
            <person name="Kennedy P.G."/>
        </authorList>
    </citation>
    <scope>NUCLEOTIDE SEQUENCE</scope>
    <source>
        <strain evidence="8">DOB743</strain>
    </source>
</reference>
<dbReference type="Proteomes" id="UP000714275">
    <property type="component" value="Unassembled WGS sequence"/>
</dbReference>
<feature type="signal peptide" evidence="6">
    <location>
        <begin position="1"/>
        <end position="18"/>
    </location>
</feature>
<evidence type="ECO:0000256" key="7">
    <source>
        <dbReference type="SAM" id="MobiDB-lite"/>
    </source>
</evidence>
<dbReference type="Pfam" id="PF01185">
    <property type="entry name" value="Hydrophobin"/>
    <property type="match status" value="1"/>
</dbReference>
<dbReference type="CDD" id="cd23507">
    <property type="entry name" value="hydrophobin_I"/>
    <property type="match status" value="1"/>
</dbReference>
<keyword evidence="5 6" id="KW-1015">Disulfide bond</keyword>
<sequence length="137" mass="13865">MKFASVLALAVAATVVSAETNAERLARGLPPMAPARRGTPVARAKHSSPSGGSGQCNTGSVQCCDSVDKSGHGNSLDELLSLLGLNIPDETPCGTSCSPISVFGGGSGANCNQEPVCCEDNSYNGLVNIGCSPINIW</sequence>
<keyword evidence="3 6" id="KW-0134">Cell wall</keyword>
<comment type="similarity">
    <text evidence="2 6">Belongs to the fungal hydrophobin family.</text>
</comment>
<dbReference type="GO" id="GO:0009277">
    <property type="term" value="C:fungal-type cell wall"/>
    <property type="evidence" value="ECO:0007669"/>
    <property type="project" value="InterPro"/>
</dbReference>
<dbReference type="OrthoDB" id="4225815at2759"/>
<organism evidence="8 9">
    <name type="scientific">Suillus placidus</name>
    <dbReference type="NCBI Taxonomy" id="48579"/>
    <lineage>
        <taxon>Eukaryota</taxon>
        <taxon>Fungi</taxon>
        <taxon>Dikarya</taxon>
        <taxon>Basidiomycota</taxon>
        <taxon>Agaricomycotina</taxon>
        <taxon>Agaricomycetes</taxon>
        <taxon>Agaricomycetidae</taxon>
        <taxon>Boletales</taxon>
        <taxon>Suillineae</taxon>
        <taxon>Suillaceae</taxon>
        <taxon>Suillus</taxon>
    </lineage>
</organism>
<protein>
    <recommendedName>
        <fullName evidence="6">Hydrophobin</fullName>
    </recommendedName>
</protein>
<proteinExistence type="inferred from homology"/>